<protein>
    <submittedName>
        <fullName evidence="3">DUF1080 domain-containing protein</fullName>
    </submittedName>
</protein>
<accession>A0A934RAL4</accession>
<dbReference type="AlphaFoldDB" id="A0A934RAL4"/>
<feature type="signal peptide" evidence="1">
    <location>
        <begin position="1"/>
        <end position="23"/>
    </location>
</feature>
<proteinExistence type="predicted"/>
<dbReference type="Proteomes" id="UP000658278">
    <property type="component" value="Unassembled WGS sequence"/>
</dbReference>
<evidence type="ECO:0000256" key="1">
    <source>
        <dbReference type="SAM" id="SignalP"/>
    </source>
</evidence>
<feature type="domain" description="3-keto-alpha-glucoside-1,2-lyase/3-keto-2-hydroxy-glucal hydratase" evidence="2">
    <location>
        <begin position="65"/>
        <end position="252"/>
    </location>
</feature>
<gene>
    <name evidence="3" type="ORF">JIN81_00395</name>
</gene>
<evidence type="ECO:0000313" key="3">
    <source>
        <dbReference type="EMBL" id="MBK1825461.1"/>
    </source>
</evidence>
<organism evidence="3 4">
    <name type="scientific">Haloferula rosea</name>
    <dbReference type="NCBI Taxonomy" id="490093"/>
    <lineage>
        <taxon>Bacteria</taxon>
        <taxon>Pseudomonadati</taxon>
        <taxon>Verrucomicrobiota</taxon>
        <taxon>Verrucomicrobiia</taxon>
        <taxon>Verrucomicrobiales</taxon>
        <taxon>Verrucomicrobiaceae</taxon>
        <taxon>Haloferula</taxon>
    </lineage>
</organism>
<dbReference type="EMBL" id="JAENII010000001">
    <property type="protein sequence ID" value="MBK1825461.1"/>
    <property type="molecule type" value="Genomic_DNA"/>
</dbReference>
<keyword evidence="1" id="KW-0732">Signal</keyword>
<keyword evidence="4" id="KW-1185">Reference proteome</keyword>
<comment type="caution">
    <text evidence="3">The sequence shown here is derived from an EMBL/GenBank/DDBJ whole genome shotgun (WGS) entry which is preliminary data.</text>
</comment>
<evidence type="ECO:0000259" key="2">
    <source>
        <dbReference type="Pfam" id="PF06439"/>
    </source>
</evidence>
<feature type="chain" id="PRO_5038139968" evidence="1">
    <location>
        <begin position="24"/>
        <end position="256"/>
    </location>
</feature>
<dbReference type="InterPro" id="IPR010496">
    <property type="entry name" value="AL/BT2_dom"/>
</dbReference>
<dbReference type="RefSeq" id="WP_200275081.1">
    <property type="nucleotide sequence ID" value="NZ_JAENII010000001.1"/>
</dbReference>
<dbReference type="Pfam" id="PF06439">
    <property type="entry name" value="3keto-disac_hyd"/>
    <property type="match status" value="1"/>
</dbReference>
<dbReference type="GO" id="GO:0016787">
    <property type="term" value="F:hydrolase activity"/>
    <property type="evidence" value="ECO:0007669"/>
    <property type="project" value="InterPro"/>
</dbReference>
<reference evidence="3" key="1">
    <citation type="submission" date="2021-01" db="EMBL/GenBank/DDBJ databases">
        <title>Modified the classification status of verrucomicrobia.</title>
        <authorList>
            <person name="Feng X."/>
        </authorList>
    </citation>
    <scope>NUCLEOTIDE SEQUENCE</scope>
    <source>
        <strain evidence="3">KCTC 22201</strain>
    </source>
</reference>
<sequence length="256" mass="28426">MSKTRMNWMVARALMVSMAGVMAAPAGTLDSSQADWYERYKKQENAPKPAEMQLNEEAEPSLEEGFSELFNGKDLTGWTAKGGKAKFEVKDGAIVGTVVPDTPSTYLCTTKDDFGDFIFTAELKWAVNLNSGVMFRASSRQKGKQEEVFGPQAEMEGITGDRRWSGGVYGQSCGGYFYPLWLEEHEAVRSAMKPKDWNRITILAKGNVVKTWLNGVPAAHWVGDGTYAKGFFGLQVHKAKAGQVMFRNIRVKELDE</sequence>
<evidence type="ECO:0000313" key="4">
    <source>
        <dbReference type="Proteomes" id="UP000658278"/>
    </source>
</evidence>
<name>A0A934RAL4_9BACT</name>
<dbReference type="Gene3D" id="2.60.120.560">
    <property type="entry name" value="Exo-inulinase, domain 1"/>
    <property type="match status" value="1"/>
</dbReference>